<reference evidence="2" key="1">
    <citation type="journal article" date="2013" name="J. Plant Res.">
        <title>Effect of fungi and light on seed germination of three Opuntia species from semiarid lands of central Mexico.</title>
        <authorList>
            <person name="Delgado-Sanchez P."/>
            <person name="Jimenez-Bremont J.F."/>
            <person name="Guerrero-Gonzalez Mde L."/>
            <person name="Flores J."/>
        </authorList>
    </citation>
    <scope>NUCLEOTIDE SEQUENCE</scope>
    <source>
        <tissue evidence="2">Cladode</tissue>
    </source>
</reference>
<proteinExistence type="predicted"/>
<sequence>MQTVRENDPTDDLVHKIKSRIIRIRRRLIIIPITKPSTTKSIEIPPRTASSARKTSLAAVTGEESGFVPALSRGRSALGAAAALEEGSAGGDATGMLGSDSGRSNRVDGEDDGGPL</sequence>
<dbReference type="AlphaFoldDB" id="A0A7C9DKT0"/>
<feature type="region of interest" description="Disordered" evidence="1">
    <location>
        <begin position="85"/>
        <end position="116"/>
    </location>
</feature>
<reference evidence="2" key="2">
    <citation type="submission" date="2020-07" db="EMBL/GenBank/DDBJ databases">
        <authorList>
            <person name="Vera ALvarez R."/>
            <person name="Arias-Moreno D.M."/>
            <person name="Jimenez-Jacinto V."/>
            <person name="Jimenez-Bremont J.F."/>
            <person name="Swaminathan K."/>
            <person name="Moose S.P."/>
            <person name="Guerrero-Gonzalez M.L."/>
            <person name="Marino-Ramirez L."/>
            <person name="Landsman D."/>
            <person name="Rodriguez-Kessler M."/>
            <person name="Delgado-Sanchez P."/>
        </authorList>
    </citation>
    <scope>NUCLEOTIDE SEQUENCE</scope>
    <source>
        <tissue evidence="2">Cladode</tissue>
    </source>
</reference>
<evidence type="ECO:0000256" key="1">
    <source>
        <dbReference type="SAM" id="MobiDB-lite"/>
    </source>
</evidence>
<name>A0A7C9DKT0_OPUST</name>
<evidence type="ECO:0000313" key="2">
    <source>
        <dbReference type="EMBL" id="MBA4642923.1"/>
    </source>
</evidence>
<dbReference type="EMBL" id="GISG01130383">
    <property type="protein sequence ID" value="MBA4642923.1"/>
    <property type="molecule type" value="Transcribed_RNA"/>
</dbReference>
<accession>A0A7C9DKT0</accession>
<organism evidence="2">
    <name type="scientific">Opuntia streptacantha</name>
    <name type="common">Prickly pear cactus</name>
    <name type="synonym">Opuntia cardona</name>
    <dbReference type="NCBI Taxonomy" id="393608"/>
    <lineage>
        <taxon>Eukaryota</taxon>
        <taxon>Viridiplantae</taxon>
        <taxon>Streptophyta</taxon>
        <taxon>Embryophyta</taxon>
        <taxon>Tracheophyta</taxon>
        <taxon>Spermatophyta</taxon>
        <taxon>Magnoliopsida</taxon>
        <taxon>eudicotyledons</taxon>
        <taxon>Gunneridae</taxon>
        <taxon>Pentapetalae</taxon>
        <taxon>Caryophyllales</taxon>
        <taxon>Cactineae</taxon>
        <taxon>Cactaceae</taxon>
        <taxon>Opuntioideae</taxon>
        <taxon>Opuntia</taxon>
    </lineage>
</organism>
<protein>
    <submittedName>
        <fullName evidence="2">Uncharacterized protein</fullName>
    </submittedName>
</protein>